<reference evidence="3 4" key="1">
    <citation type="submission" date="2019-01" db="EMBL/GenBank/DDBJ databases">
        <title>Sequencing of cultivated peanut Arachis hypogaea provides insights into genome evolution and oil improvement.</title>
        <authorList>
            <person name="Chen X."/>
        </authorList>
    </citation>
    <scope>NUCLEOTIDE SEQUENCE [LARGE SCALE GENOMIC DNA]</scope>
    <source>
        <strain evidence="4">cv. Fuhuasheng</strain>
        <tissue evidence="3">Leaves</tissue>
    </source>
</reference>
<dbReference type="GO" id="GO:0016592">
    <property type="term" value="C:mediator complex"/>
    <property type="evidence" value="ECO:0007669"/>
    <property type="project" value="InterPro"/>
</dbReference>
<dbReference type="PANTHER" id="PTHR36406">
    <property type="entry name" value="MEDIATOR OF RNA POLYMERASE II TRANSCRIPTION SUBUNIT 30"/>
    <property type="match status" value="1"/>
</dbReference>
<protein>
    <recommendedName>
        <fullName evidence="5">Mediator of RNA polymerase II transcription subunit 30</fullName>
    </recommendedName>
</protein>
<evidence type="ECO:0000313" key="3">
    <source>
        <dbReference type="EMBL" id="RYR48140.1"/>
    </source>
</evidence>
<evidence type="ECO:0000313" key="4">
    <source>
        <dbReference type="Proteomes" id="UP000289738"/>
    </source>
</evidence>
<accession>A0A445CB27</accession>
<dbReference type="STRING" id="3818.A0A445CB27"/>
<dbReference type="PANTHER" id="PTHR36406:SF2">
    <property type="entry name" value="MEDIATOR OF RNA POLYMERASE II TRANSCRIPTION SUBUNIT 30"/>
    <property type="match status" value="1"/>
</dbReference>
<keyword evidence="4" id="KW-1185">Reference proteome</keyword>
<dbReference type="Proteomes" id="UP000289738">
    <property type="component" value="Chromosome A07"/>
</dbReference>
<feature type="region of interest" description="Disordered" evidence="2">
    <location>
        <begin position="123"/>
        <end position="161"/>
    </location>
</feature>
<dbReference type="AlphaFoldDB" id="A0A445CB27"/>
<name>A0A445CB27_ARAHY</name>
<organism evidence="3 4">
    <name type="scientific">Arachis hypogaea</name>
    <name type="common">Peanut</name>
    <dbReference type="NCBI Taxonomy" id="3818"/>
    <lineage>
        <taxon>Eukaryota</taxon>
        <taxon>Viridiplantae</taxon>
        <taxon>Streptophyta</taxon>
        <taxon>Embryophyta</taxon>
        <taxon>Tracheophyta</taxon>
        <taxon>Spermatophyta</taxon>
        <taxon>Magnoliopsida</taxon>
        <taxon>eudicotyledons</taxon>
        <taxon>Gunneridae</taxon>
        <taxon>Pentapetalae</taxon>
        <taxon>rosids</taxon>
        <taxon>fabids</taxon>
        <taxon>Fabales</taxon>
        <taxon>Fabaceae</taxon>
        <taxon>Papilionoideae</taxon>
        <taxon>50 kb inversion clade</taxon>
        <taxon>dalbergioids sensu lato</taxon>
        <taxon>Dalbergieae</taxon>
        <taxon>Pterocarpus clade</taxon>
        <taxon>Arachis</taxon>
    </lineage>
</organism>
<feature type="coiled-coil region" evidence="1">
    <location>
        <begin position="249"/>
        <end position="287"/>
    </location>
</feature>
<comment type="caution">
    <text evidence="3">The sequence shown here is derived from an EMBL/GenBank/DDBJ whole genome shotgun (WGS) entry which is preliminary data.</text>
</comment>
<evidence type="ECO:0008006" key="5">
    <source>
        <dbReference type="Google" id="ProtNLM"/>
    </source>
</evidence>
<keyword evidence="1" id="KW-0175">Coiled coil</keyword>
<dbReference type="EMBL" id="SDMP01000007">
    <property type="protein sequence ID" value="RYR48140.1"/>
    <property type="molecule type" value="Genomic_DNA"/>
</dbReference>
<dbReference type="InterPro" id="IPR034568">
    <property type="entry name" value="MED30"/>
</dbReference>
<feature type="compositionally biased region" description="Low complexity" evidence="2">
    <location>
        <begin position="123"/>
        <end position="138"/>
    </location>
</feature>
<gene>
    <name evidence="3" type="ORF">Ahy_A07g034131</name>
</gene>
<sequence>MPSQCLIEFYWVSSEQVRIPLSLIFNLHFLFSKLGLGFSNFPLSTIQDTRLNSAATKMEEQSVVNGIVSGSSSSRTTQELAMEGQKYLEETIEYAFQILSSMNDELCNPVLWSIASPSAASSASPLHHNNGPSSHSSNGGAGDAASDNSNHHAESGAVGGGAGAGGALEEARFRYKNAIASLRNVLEAIPNSQKCEMKFKGYWHANLHILYCELYNFLSRDVFFSFPIKLNRSVLQAKSFDTGSTDSPMELDDMEIEKLEERASSLRKELANKNMHLKILIDQLRDLLSDISTWQSPYST</sequence>
<evidence type="ECO:0000256" key="2">
    <source>
        <dbReference type="SAM" id="MobiDB-lite"/>
    </source>
</evidence>
<evidence type="ECO:0000256" key="1">
    <source>
        <dbReference type="SAM" id="Coils"/>
    </source>
</evidence>
<proteinExistence type="predicted"/>